<dbReference type="AlphaFoldDB" id="A0A2H4SJK3"/>
<feature type="region of interest" description="Disordered" evidence="1">
    <location>
        <begin position="172"/>
        <end position="201"/>
    </location>
</feature>
<sequence length="316" mass="34845">MAEVVGVVAAGFAFGEVALKMSAHVFKLKHMWEDMKEIPDHVRMLVHEIELLSRVLHEMEADLNSPSQDGASWGGIGVLIVSICRSAVDVLDASVNAVSQELASVRGVRRTMRKVKLVLKKDFWSKIENRLQHVVGLLGIAQQYWLRSLTQRQPDVIVSRLQLLQGAVQPDHIDNSTGTLQDKDKTPGPRPKAMKYSTDRRGQLMQKHRGSSWLGSVGLDWTQSRDDNQGTAGGCNTYYMQLKPPNWLTRKAWSVVSSLSVSGFDITLRAYSVVPRNSPVMECAAVGDVGGLLDLFDKGLASPFDIDPDGNGLLEV</sequence>
<dbReference type="EMBL" id="CP023324">
    <property type="protein sequence ID" value="ATY63249.1"/>
    <property type="molecule type" value="Genomic_DNA"/>
</dbReference>
<proteinExistence type="predicted"/>
<accession>A0A2H4SJK3</accession>
<evidence type="ECO:0000313" key="3">
    <source>
        <dbReference type="Proteomes" id="UP000323067"/>
    </source>
</evidence>
<evidence type="ECO:0000313" key="2">
    <source>
        <dbReference type="EMBL" id="ATY63249.1"/>
    </source>
</evidence>
<evidence type="ECO:0000256" key="1">
    <source>
        <dbReference type="SAM" id="MobiDB-lite"/>
    </source>
</evidence>
<dbReference type="OrthoDB" id="3200163at2759"/>
<gene>
    <name evidence="2" type="ORF">A9K55_007208</name>
</gene>
<dbReference type="Proteomes" id="UP000323067">
    <property type="component" value="Chromosome vii"/>
</dbReference>
<organism evidence="2 3">
    <name type="scientific">Cordyceps militaris</name>
    <name type="common">Caterpillar fungus</name>
    <name type="synonym">Clavaria militaris</name>
    <dbReference type="NCBI Taxonomy" id="73501"/>
    <lineage>
        <taxon>Eukaryota</taxon>
        <taxon>Fungi</taxon>
        <taxon>Dikarya</taxon>
        <taxon>Ascomycota</taxon>
        <taxon>Pezizomycotina</taxon>
        <taxon>Sordariomycetes</taxon>
        <taxon>Hypocreomycetidae</taxon>
        <taxon>Hypocreales</taxon>
        <taxon>Cordycipitaceae</taxon>
        <taxon>Cordyceps</taxon>
    </lineage>
</organism>
<dbReference type="VEuPathDB" id="FungiDB:A9K55_007208"/>
<protein>
    <recommendedName>
        <fullName evidence="4">Ankyrin repeat-containing domain</fullName>
    </recommendedName>
</protein>
<reference evidence="2 3" key="1">
    <citation type="journal article" date="2017" name="BMC Genomics">
        <title>Chromosome level assembly and secondary metabolite potential of the parasitic fungus Cordyceps militaris.</title>
        <authorList>
            <person name="Kramer G.J."/>
            <person name="Nodwell J.R."/>
        </authorList>
    </citation>
    <scope>NUCLEOTIDE SEQUENCE [LARGE SCALE GENOMIC DNA]</scope>
    <source>
        <strain evidence="2 3">ATCC 34164</strain>
    </source>
</reference>
<evidence type="ECO:0008006" key="4">
    <source>
        <dbReference type="Google" id="ProtNLM"/>
    </source>
</evidence>
<name>A0A2H4SJK3_CORMI</name>